<name>A0ACC2NIR3_9HYME</name>
<gene>
    <name evidence="1" type="ORF">QAD02_002337</name>
</gene>
<proteinExistence type="predicted"/>
<protein>
    <submittedName>
        <fullName evidence="1">Uncharacterized protein</fullName>
    </submittedName>
</protein>
<evidence type="ECO:0000313" key="2">
    <source>
        <dbReference type="Proteomes" id="UP001239111"/>
    </source>
</evidence>
<comment type="caution">
    <text evidence="1">The sequence shown here is derived from an EMBL/GenBank/DDBJ whole genome shotgun (WGS) entry which is preliminary data.</text>
</comment>
<keyword evidence="2" id="KW-1185">Reference proteome</keyword>
<organism evidence="1 2">
    <name type="scientific">Eretmocerus hayati</name>
    <dbReference type="NCBI Taxonomy" id="131215"/>
    <lineage>
        <taxon>Eukaryota</taxon>
        <taxon>Metazoa</taxon>
        <taxon>Ecdysozoa</taxon>
        <taxon>Arthropoda</taxon>
        <taxon>Hexapoda</taxon>
        <taxon>Insecta</taxon>
        <taxon>Pterygota</taxon>
        <taxon>Neoptera</taxon>
        <taxon>Endopterygota</taxon>
        <taxon>Hymenoptera</taxon>
        <taxon>Apocrita</taxon>
        <taxon>Proctotrupomorpha</taxon>
        <taxon>Chalcidoidea</taxon>
        <taxon>Aphelinidae</taxon>
        <taxon>Aphelininae</taxon>
        <taxon>Eretmocerus</taxon>
    </lineage>
</organism>
<dbReference type="Proteomes" id="UP001239111">
    <property type="component" value="Chromosome 3"/>
</dbReference>
<accession>A0ACC2NIR3</accession>
<dbReference type="EMBL" id="CM056743">
    <property type="protein sequence ID" value="KAJ8671078.1"/>
    <property type="molecule type" value="Genomic_DNA"/>
</dbReference>
<reference evidence="1" key="1">
    <citation type="submission" date="2023-04" db="EMBL/GenBank/DDBJ databases">
        <title>A chromosome-level genome assembly of the parasitoid wasp Eretmocerus hayati.</title>
        <authorList>
            <person name="Zhong Y."/>
            <person name="Liu S."/>
            <person name="Liu Y."/>
        </authorList>
    </citation>
    <scope>NUCLEOTIDE SEQUENCE</scope>
    <source>
        <strain evidence="1">ZJU_SS_LIU_2023</strain>
    </source>
</reference>
<sequence>MTKLLHLLDHAVQIDPQSVTNPVLDKTDMAQVDGSFHLGYSAHVEILKQANRKVLVSSTMHRTFGRPQCLHLRDLLVAWKTNLSGVQDGMKNVIFARMELAAKTKAPVVH</sequence>
<evidence type="ECO:0000313" key="1">
    <source>
        <dbReference type="EMBL" id="KAJ8671078.1"/>
    </source>
</evidence>